<feature type="transmembrane region" description="Helical" evidence="12">
    <location>
        <begin position="635"/>
        <end position="658"/>
    </location>
</feature>
<evidence type="ECO:0000313" key="16">
    <source>
        <dbReference type="EMBL" id="CAG9802018.1"/>
    </source>
</evidence>
<evidence type="ECO:0000256" key="4">
    <source>
        <dbReference type="ARBA" id="ARBA00022989"/>
    </source>
</evidence>
<evidence type="ECO:0008006" key="18">
    <source>
        <dbReference type="Google" id="ProtNLM"/>
    </source>
</evidence>
<evidence type="ECO:0000256" key="3">
    <source>
        <dbReference type="ARBA" id="ARBA00022729"/>
    </source>
</evidence>
<dbReference type="GO" id="GO:0030658">
    <property type="term" value="C:transport vesicle membrane"/>
    <property type="evidence" value="ECO:0007669"/>
    <property type="project" value="UniProtKB-SubCell"/>
</dbReference>
<dbReference type="GO" id="GO:0009653">
    <property type="term" value="P:anatomical structure morphogenesis"/>
    <property type="evidence" value="ECO:0007669"/>
    <property type="project" value="UniProtKB-ARBA"/>
</dbReference>
<feature type="compositionally biased region" description="Basic and acidic residues" evidence="11">
    <location>
        <begin position="337"/>
        <end position="348"/>
    </location>
</feature>
<evidence type="ECO:0000256" key="12">
    <source>
        <dbReference type="SAM" id="Phobius"/>
    </source>
</evidence>
<dbReference type="GO" id="GO:0048666">
    <property type="term" value="P:neuron development"/>
    <property type="evidence" value="ECO:0007669"/>
    <property type="project" value="UniProtKB-ARBA"/>
</dbReference>
<feature type="region of interest" description="Disordered" evidence="11">
    <location>
        <begin position="463"/>
        <end position="485"/>
    </location>
</feature>
<evidence type="ECO:0000256" key="11">
    <source>
        <dbReference type="SAM" id="MobiDB-lite"/>
    </source>
</evidence>
<keyword evidence="7" id="KW-0675">Receptor</keyword>
<gene>
    <name evidence="16" type="ORF">CHIRRI_LOCUS4934</name>
</gene>
<dbReference type="InterPro" id="IPR033522">
    <property type="entry name" value="IA-2/IA-2_beta"/>
</dbReference>
<feature type="region of interest" description="Disordered" evidence="11">
    <location>
        <begin position="213"/>
        <end position="239"/>
    </location>
</feature>
<dbReference type="SMART" id="SM00404">
    <property type="entry name" value="PTPc_motif"/>
    <property type="match status" value="1"/>
</dbReference>
<evidence type="ECO:0000259" key="14">
    <source>
        <dbReference type="PROSITE" id="PS50055"/>
    </source>
</evidence>
<reference evidence="16" key="2">
    <citation type="submission" date="2022-10" db="EMBL/GenBank/DDBJ databases">
        <authorList>
            <consortium name="ENA_rothamsted_submissions"/>
            <consortium name="culmorum"/>
            <person name="King R."/>
        </authorList>
    </citation>
    <scope>NUCLEOTIDE SEQUENCE</scope>
</reference>
<feature type="region of interest" description="Disordered" evidence="11">
    <location>
        <begin position="178"/>
        <end position="199"/>
    </location>
</feature>
<feature type="region of interest" description="Disordered" evidence="11">
    <location>
        <begin position="696"/>
        <end position="729"/>
    </location>
</feature>
<evidence type="ECO:0000313" key="17">
    <source>
        <dbReference type="Proteomes" id="UP001153620"/>
    </source>
</evidence>
<dbReference type="InterPro" id="IPR038112">
    <property type="entry name" value="Receptor_IA-2_ectodomain_sf"/>
</dbReference>
<dbReference type="InterPro" id="IPR029021">
    <property type="entry name" value="Prot-tyrosine_phosphatase-like"/>
</dbReference>
<feature type="chain" id="PRO_5040142821" description="Receptor-type tyrosine-protein phosphatase N2" evidence="13">
    <location>
        <begin position="30"/>
        <end position="1070"/>
    </location>
</feature>
<dbReference type="InterPro" id="IPR000387">
    <property type="entry name" value="Tyr_Pase_dom"/>
</dbReference>
<name>A0A9N9RNZ4_9DIPT</name>
<evidence type="ECO:0000256" key="1">
    <source>
        <dbReference type="ARBA" id="ARBA00004212"/>
    </source>
</evidence>
<keyword evidence="9" id="KW-0968">Cytoplasmic vesicle</keyword>
<dbReference type="AlphaFoldDB" id="A0A9N9RNZ4"/>
<dbReference type="SMART" id="SM00194">
    <property type="entry name" value="PTPc"/>
    <property type="match status" value="1"/>
</dbReference>
<keyword evidence="8" id="KW-0325">Glycoprotein</keyword>
<evidence type="ECO:0000256" key="7">
    <source>
        <dbReference type="ARBA" id="ARBA00023170"/>
    </source>
</evidence>
<dbReference type="PROSITE" id="PS50055">
    <property type="entry name" value="TYR_PHOSPHATASE_PTP"/>
    <property type="match status" value="1"/>
</dbReference>
<dbReference type="PROSITE" id="PS50056">
    <property type="entry name" value="TYR_PHOSPHATASE_2"/>
    <property type="match status" value="1"/>
</dbReference>
<comment type="subcellular location">
    <subcellularLocation>
        <location evidence="1">Cytoplasmic vesicle</location>
        <location evidence="1">Secretory vesicle membrane</location>
        <topology evidence="1">Single-pass type I membrane protein</topology>
    </subcellularLocation>
    <subcellularLocation>
        <location evidence="10">Synapse</location>
    </subcellularLocation>
</comment>
<feature type="compositionally biased region" description="Basic and acidic residues" evidence="11">
    <location>
        <begin position="1051"/>
        <end position="1070"/>
    </location>
</feature>
<keyword evidence="6 12" id="KW-0472">Membrane</keyword>
<dbReference type="InterPro" id="IPR003595">
    <property type="entry name" value="Tyr_Pase_cat"/>
</dbReference>
<protein>
    <recommendedName>
        <fullName evidence="18">Receptor-type tyrosine-protein phosphatase N2</fullName>
    </recommendedName>
</protein>
<dbReference type="FunFam" id="3.90.190.10:FF:000017">
    <property type="entry name" value="receptor-type tyrosine-protein phosphatase-like N isoform X2"/>
    <property type="match status" value="1"/>
</dbReference>
<dbReference type="InterPro" id="IPR021613">
    <property type="entry name" value="Receptor_IA-2_dom"/>
</dbReference>
<dbReference type="PANTHER" id="PTHR46106">
    <property type="entry name" value="IA-2 PROTEIN TYROSINE PHOSPHATASE, ISOFORM C"/>
    <property type="match status" value="1"/>
</dbReference>
<organism evidence="16 17">
    <name type="scientific">Chironomus riparius</name>
    <dbReference type="NCBI Taxonomy" id="315576"/>
    <lineage>
        <taxon>Eukaryota</taxon>
        <taxon>Metazoa</taxon>
        <taxon>Ecdysozoa</taxon>
        <taxon>Arthropoda</taxon>
        <taxon>Hexapoda</taxon>
        <taxon>Insecta</taxon>
        <taxon>Pterygota</taxon>
        <taxon>Neoptera</taxon>
        <taxon>Endopterygota</taxon>
        <taxon>Diptera</taxon>
        <taxon>Nematocera</taxon>
        <taxon>Chironomoidea</taxon>
        <taxon>Chironomidae</taxon>
        <taxon>Chironominae</taxon>
        <taxon>Chironomus</taxon>
    </lineage>
</organism>
<dbReference type="Proteomes" id="UP001153620">
    <property type="component" value="Chromosome 2"/>
</dbReference>
<keyword evidence="2 12" id="KW-0812">Transmembrane</keyword>
<keyword evidence="4 12" id="KW-1133">Transmembrane helix</keyword>
<evidence type="ECO:0000256" key="2">
    <source>
        <dbReference type="ARBA" id="ARBA00022692"/>
    </source>
</evidence>
<accession>A0A9N9RNZ4</accession>
<evidence type="ECO:0000256" key="8">
    <source>
        <dbReference type="ARBA" id="ARBA00023180"/>
    </source>
</evidence>
<dbReference type="GO" id="GO:0030141">
    <property type="term" value="C:secretory granule"/>
    <property type="evidence" value="ECO:0007669"/>
    <property type="project" value="InterPro"/>
</dbReference>
<feature type="domain" description="Tyrosine-protein phosphatase" evidence="14">
    <location>
        <begin position="755"/>
        <end position="1015"/>
    </location>
</feature>
<dbReference type="OrthoDB" id="9880441at2759"/>
<feature type="compositionally biased region" description="Basic and acidic residues" evidence="11">
    <location>
        <begin position="1029"/>
        <end position="1039"/>
    </location>
</feature>
<dbReference type="Gene3D" id="3.30.70.2470">
    <property type="entry name" value="Protein-tyrosine phosphatase receptor IA-2 ectodomain"/>
    <property type="match status" value="1"/>
</dbReference>
<evidence type="ECO:0000259" key="15">
    <source>
        <dbReference type="PROSITE" id="PS50056"/>
    </source>
</evidence>
<keyword evidence="5" id="KW-0770">Synapse</keyword>
<dbReference type="Gene3D" id="3.90.190.10">
    <property type="entry name" value="Protein tyrosine phosphatase superfamily"/>
    <property type="match status" value="1"/>
</dbReference>
<feature type="region of interest" description="Disordered" evidence="11">
    <location>
        <begin position="336"/>
        <end position="355"/>
    </location>
</feature>
<dbReference type="PRINTS" id="PR00700">
    <property type="entry name" value="PRTYPHPHTASE"/>
</dbReference>
<feature type="region of interest" description="Disordered" evidence="11">
    <location>
        <begin position="1023"/>
        <end position="1070"/>
    </location>
</feature>
<evidence type="ECO:0000256" key="13">
    <source>
        <dbReference type="SAM" id="SignalP"/>
    </source>
</evidence>
<keyword evidence="17" id="KW-1185">Reference proteome</keyword>
<keyword evidence="3 13" id="KW-0732">Signal</keyword>
<dbReference type="GO" id="GO:0004725">
    <property type="term" value="F:protein tyrosine phosphatase activity"/>
    <property type="evidence" value="ECO:0007669"/>
    <property type="project" value="InterPro"/>
</dbReference>
<dbReference type="EMBL" id="OU895878">
    <property type="protein sequence ID" value="CAG9802018.1"/>
    <property type="molecule type" value="Genomic_DNA"/>
</dbReference>
<evidence type="ECO:0000256" key="6">
    <source>
        <dbReference type="ARBA" id="ARBA00023136"/>
    </source>
</evidence>
<dbReference type="Pfam" id="PF00102">
    <property type="entry name" value="Y_phosphatase"/>
    <property type="match status" value="1"/>
</dbReference>
<dbReference type="Pfam" id="PF11548">
    <property type="entry name" value="Receptor_IA-2"/>
    <property type="match status" value="1"/>
</dbReference>
<dbReference type="InterPro" id="IPR000242">
    <property type="entry name" value="PTP_cat"/>
</dbReference>
<dbReference type="GO" id="GO:0045202">
    <property type="term" value="C:synapse"/>
    <property type="evidence" value="ECO:0007669"/>
    <property type="project" value="UniProtKB-SubCell"/>
</dbReference>
<evidence type="ECO:0000256" key="10">
    <source>
        <dbReference type="ARBA" id="ARBA00034103"/>
    </source>
</evidence>
<dbReference type="GO" id="GO:0051046">
    <property type="term" value="P:regulation of secretion"/>
    <property type="evidence" value="ECO:0007669"/>
    <property type="project" value="TreeGrafter"/>
</dbReference>
<dbReference type="SUPFAM" id="SSF52799">
    <property type="entry name" value="(Phosphotyrosine protein) phosphatases II"/>
    <property type="match status" value="1"/>
</dbReference>
<feature type="domain" description="Tyrosine specific protein phosphatases" evidence="15">
    <location>
        <begin position="934"/>
        <end position="1006"/>
    </location>
</feature>
<dbReference type="PANTHER" id="PTHR46106:SF4">
    <property type="entry name" value="IA-2 PROTEIN TYROSINE PHOSPHATASE, ISOFORM C"/>
    <property type="match status" value="1"/>
</dbReference>
<reference evidence="16" key="1">
    <citation type="submission" date="2022-01" db="EMBL/GenBank/DDBJ databases">
        <authorList>
            <person name="King R."/>
        </authorList>
    </citation>
    <scope>NUCLEOTIDE SEQUENCE</scope>
</reference>
<evidence type="ECO:0000256" key="9">
    <source>
        <dbReference type="ARBA" id="ARBA00023329"/>
    </source>
</evidence>
<evidence type="ECO:0000256" key="5">
    <source>
        <dbReference type="ARBA" id="ARBA00023018"/>
    </source>
</evidence>
<feature type="compositionally biased region" description="Low complexity" evidence="11">
    <location>
        <begin position="716"/>
        <end position="725"/>
    </location>
</feature>
<feature type="compositionally biased region" description="Low complexity" evidence="11">
    <location>
        <begin position="1040"/>
        <end position="1050"/>
    </location>
</feature>
<feature type="signal peptide" evidence="13">
    <location>
        <begin position="1"/>
        <end position="29"/>
    </location>
</feature>
<proteinExistence type="predicted"/>
<sequence length="1070" mass="123323">MSNIDKWMKLWKALLFSSFLTSIIHDHLSIVVGQENIGCLFAEQLCIPHLEWCFDDYAFGKCLPYHETNPQQFEREPLTQEQISILKQMLQELHAAGLDWDHPFTQCRMQNAIFAMRNRIDMERDACVSLAPPPIMPKFLDPTNPLAFIRFTQPINDFADEYFYPPLKKSYEYEQIPIPSRQQQQQRHHSRTSVDETLSPDQYEFLQRELMLQQPSSSSSGVREMFNPELEEEQSNDLQNRISDIKNRMELHRMMAEYEQQGRKMQENNHQPESIFDEMMPDGELEKQQWPMPPYFERDSRQSGTHFKEREEELMKAEELKEMLNEMQEEAFEDVQEAERQLEPEDSRSTSFREVAKTEHIPERNIQRYQMDEDAMPSFFNGKNTHHRRVYDYDEEEAEANDLPTVYLSHRDMLANFRDDANGDGGVYTEGGLVYVPNPSNDATTNLLQSIMGFQRHERLDVKKPGPIPPQIPPLSQSPHEPPKMDDRNLEQIPAHMKMDELPKMKKQMHNDLDHANYSVDTEYAHVILKNSIDDWKDGARIVQALAEMLNLQNFFTHTRVDRHEVSFRVEPNPEKKTALDVAKSINDSRFKNNLSRRLGVLVLRAGVGDKVKDYENDGNTPKMEIADGTDMTKIIYLMILLAFGCAVALCGLLLLVYRRFSYRKDKLNNLQAGLSGTETTSKDYQELCRARMAGKNDTSSARVASLSKENEKTPSSRSSTSSWSEEPALSNMDISTGHMVLSYMEDHLRNKGRLQREWEALCRYEAEPGAREAALQEECSTFNRIGAPLPFDHSRVVLNHLANAEGMDYINASTITDHDPRAPAYIAAQAPSQSTLAHFWQMVWEQGCVVLVALCRLQENGESACARYWPEEGAEVYHIYEVHLVSEHVWCDEYLVRSFYLKNLRTGETRTVTQFHFLAWPQSGVPLSAKALLEFRRKVNKSYRGRSCPIVVHSSNGAGRTGAYILLDLVLGRMNKGAREIDIAATLEHLRDQRAGLVETRQQFEFVLTAVAEEVHAILKALPQTQSTEKRDMDKEKPQQPQKEQQASPKEQENQNEKNDDKPANETKG</sequence>